<dbReference type="InterPro" id="IPR036291">
    <property type="entry name" value="NAD(P)-bd_dom_sf"/>
</dbReference>
<organism evidence="4 5">
    <name type="scientific">SAR86 cluster bacterium</name>
    <dbReference type="NCBI Taxonomy" id="2030880"/>
    <lineage>
        <taxon>Bacteria</taxon>
        <taxon>Pseudomonadati</taxon>
        <taxon>Pseudomonadota</taxon>
        <taxon>Gammaproteobacteria</taxon>
        <taxon>SAR86 cluster</taxon>
    </lineage>
</organism>
<keyword evidence="1" id="KW-0560">Oxidoreductase</keyword>
<comment type="caution">
    <text evidence="4">The sequence shown here is derived from an EMBL/GenBank/DDBJ whole genome shotgun (WGS) entry which is preliminary data.</text>
</comment>
<dbReference type="CDD" id="cd05300">
    <property type="entry name" value="2-Hacid_dh_1"/>
    <property type="match status" value="1"/>
</dbReference>
<dbReference type="Proteomes" id="UP000754644">
    <property type="component" value="Unassembled WGS sequence"/>
</dbReference>
<dbReference type="GO" id="GO:0016616">
    <property type="term" value="F:oxidoreductase activity, acting on the CH-OH group of donors, NAD or NADP as acceptor"/>
    <property type="evidence" value="ECO:0007669"/>
    <property type="project" value="UniProtKB-ARBA"/>
</dbReference>
<dbReference type="PANTHER" id="PTHR43333">
    <property type="entry name" value="2-HACID_DH_C DOMAIN-CONTAINING PROTEIN"/>
    <property type="match status" value="1"/>
</dbReference>
<dbReference type="PANTHER" id="PTHR43333:SF1">
    <property type="entry name" value="D-ISOMER SPECIFIC 2-HYDROXYACID DEHYDROGENASE NAD-BINDING DOMAIN-CONTAINING PROTEIN"/>
    <property type="match status" value="1"/>
</dbReference>
<feature type="domain" description="D-isomer specific 2-hydroxyacid dehydrogenase NAD-binding" evidence="3">
    <location>
        <begin position="119"/>
        <end position="290"/>
    </location>
</feature>
<proteinExistence type="predicted"/>
<dbReference type="InterPro" id="IPR029753">
    <property type="entry name" value="D-isomer_DH_CS"/>
</dbReference>
<evidence type="ECO:0000259" key="3">
    <source>
        <dbReference type="Pfam" id="PF02826"/>
    </source>
</evidence>
<evidence type="ECO:0000256" key="2">
    <source>
        <dbReference type="ARBA" id="ARBA00023027"/>
    </source>
</evidence>
<dbReference type="EMBL" id="JABMOJ010000297">
    <property type="protein sequence ID" value="NQV65275.1"/>
    <property type="molecule type" value="Genomic_DNA"/>
</dbReference>
<evidence type="ECO:0000313" key="4">
    <source>
        <dbReference type="EMBL" id="NQV65275.1"/>
    </source>
</evidence>
<protein>
    <submittedName>
        <fullName evidence="4">D-2-hydroxyacid dehydrogenase</fullName>
    </submittedName>
</protein>
<evidence type="ECO:0000256" key="1">
    <source>
        <dbReference type="ARBA" id="ARBA00023002"/>
    </source>
</evidence>
<name>A0A972VZM9_9GAMM</name>
<gene>
    <name evidence="4" type="ORF">HQ497_07910</name>
</gene>
<dbReference type="SUPFAM" id="SSF51735">
    <property type="entry name" value="NAD(P)-binding Rossmann-fold domains"/>
    <property type="match status" value="1"/>
</dbReference>
<dbReference type="InterPro" id="IPR006140">
    <property type="entry name" value="D-isomer_DH_NAD-bd"/>
</dbReference>
<dbReference type="PROSITE" id="PS00671">
    <property type="entry name" value="D_2_HYDROXYACID_DH_3"/>
    <property type="match status" value="1"/>
</dbReference>
<reference evidence="4" key="1">
    <citation type="submission" date="2020-05" db="EMBL/GenBank/DDBJ databases">
        <title>Sulfur intermediates as new biogeochemical hubs in an aquatic model microbial ecosystem.</title>
        <authorList>
            <person name="Vigneron A."/>
        </authorList>
    </citation>
    <scope>NUCLEOTIDE SEQUENCE</scope>
    <source>
        <strain evidence="4">Bin.250</strain>
    </source>
</reference>
<sequence length="327" mass="36104">MINLLLSESSYNDMAADLAIHQQRVTIVRLQADGSLKVNDDTVSAAQYPIHATWFSLDIIKNKQFGPFIKLVTSAPDLQWMQSVTAGLDAPFFKQIFDQGVRLSNSDAQAPAIAEYVVAAVLSHYQNFAERARHQANAEWQDTHFQEIHGSRWLIVGLGNIGQRVGQIARGFEAQVTGVKRAQAQSPHADQVITYSEMAEHLPQADVVVLACALTEQTRHLFDAKMLRLMKPTSVLVNIARGGVVDEPALIQVLDEGLIDHAVLDVFEVEPLPADSPLWHHPRVMLTPHSSNRGEGTGHRGQLLFLANLAAFLDNKPLKNAVTENSF</sequence>
<dbReference type="Gene3D" id="3.40.50.720">
    <property type="entry name" value="NAD(P)-binding Rossmann-like Domain"/>
    <property type="match status" value="2"/>
</dbReference>
<dbReference type="GO" id="GO:0051287">
    <property type="term" value="F:NAD binding"/>
    <property type="evidence" value="ECO:0007669"/>
    <property type="project" value="InterPro"/>
</dbReference>
<dbReference type="AlphaFoldDB" id="A0A972VZM9"/>
<evidence type="ECO:0000313" key="5">
    <source>
        <dbReference type="Proteomes" id="UP000754644"/>
    </source>
</evidence>
<keyword evidence="2" id="KW-0520">NAD</keyword>
<dbReference type="Pfam" id="PF02826">
    <property type="entry name" value="2-Hacid_dh_C"/>
    <property type="match status" value="1"/>
</dbReference>
<accession>A0A972VZM9</accession>